<organism evidence="5 6">
    <name type="scientific">Marine Group III euryarchaeote CG-Bathy1</name>
    <dbReference type="NCBI Taxonomy" id="1889001"/>
    <lineage>
        <taxon>Archaea</taxon>
        <taxon>Methanobacteriati</taxon>
        <taxon>Thermoplasmatota</taxon>
        <taxon>Thermoplasmata</taxon>
        <taxon>Candidatus Thermoprofundales</taxon>
    </lineage>
</organism>
<evidence type="ECO:0000256" key="1">
    <source>
        <dbReference type="ARBA" id="ARBA00022741"/>
    </source>
</evidence>
<dbReference type="GO" id="GO:0005524">
    <property type="term" value="F:ATP binding"/>
    <property type="evidence" value="ECO:0007669"/>
    <property type="project" value="UniProtKB-KW"/>
</dbReference>
<dbReference type="EMBL" id="MIYU01000019">
    <property type="protein sequence ID" value="OIR14393.1"/>
    <property type="molecule type" value="Genomic_DNA"/>
</dbReference>
<evidence type="ECO:0000313" key="5">
    <source>
        <dbReference type="EMBL" id="OIR14393.1"/>
    </source>
</evidence>
<dbReference type="AlphaFoldDB" id="A0A1J5T0K8"/>
<sequence length="268" mass="29416">MAKSKKSPGLEIDPRGGTPREKCETKITGLDTILNGGLPLGNTVLLAGTVGSGKTTMAMEFLINGAKRGETTCFISVTEPASKLLENLRTYGFFDDEIIKEGKLNIFDYQIIRDRLGVETNEYTARDMEALLSAFEDIVDELGATRLVIDSITAICYQMPSPGVIRNFVFRLGQFLSSFGCTTLLISETVVEGMIQKYSVFGVEEAVADGIILLGNINRKGDLLRSLQVVKMRGTKHSRSRHVVELTPMGLSIVPLLKWGSEDNQRFG</sequence>
<dbReference type="SUPFAM" id="SSF52540">
    <property type="entry name" value="P-loop containing nucleoside triphosphate hydrolases"/>
    <property type="match status" value="1"/>
</dbReference>
<name>A0A1J5T0K8_9ARCH</name>
<evidence type="ECO:0000313" key="6">
    <source>
        <dbReference type="Proteomes" id="UP000183815"/>
    </source>
</evidence>
<dbReference type="PANTHER" id="PTHR43637:SF2">
    <property type="entry name" value="PROTEIN GVPD 1"/>
    <property type="match status" value="1"/>
</dbReference>
<protein>
    <recommendedName>
        <fullName evidence="4">KaiC domain-containing protein</fullName>
    </recommendedName>
</protein>
<comment type="caution">
    <text evidence="5">The sequence shown here is derived from an EMBL/GenBank/DDBJ whole genome shotgun (WGS) entry which is preliminary data.</text>
</comment>
<dbReference type="Proteomes" id="UP000183815">
    <property type="component" value="Unassembled WGS sequence"/>
</dbReference>
<evidence type="ECO:0000259" key="4">
    <source>
        <dbReference type="PROSITE" id="PS51146"/>
    </source>
</evidence>
<dbReference type="InterPro" id="IPR010624">
    <property type="entry name" value="KaiC_dom"/>
</dbReference>
<reference evidence="5 6" key="1">
    <citation type="submission" date="2016-08" db="EMBL/GenBank/DDBJ databases">
        <title>New Insights into Marine Group III Euryarchaeota, from dark to light.</title>
        <authorList>
            <person name="Haro-Moreno J.M."/>
            <person name="Rodriguez-Valera F."/>
            <person name="Lopez-Garcia P."/>
            <person name="Moreira D."/>
            <person name="Martin-Cuadrado A.B."/>
        </authorList>
    </citation>
    <scope>NUCLEOTIDE SEQUENCE [LARGE SCALE GENOMIC DNA]</scope>
    <source>
        <strain evidence="5">CG-Bathy1</strain>
    </source>
</reference>
<dbReference type="PANTHER" id="PTHR43637">
    <property type="entry name" value="UPF0273 PROTEIN TM_0370"/>
    <property type="match status" value="1"/>
</dbReference>
<evidence type="ECO:0000256" key="3">
    <source>
        <dbReference type="SAM" id="MobiDB-lite"/>
    </source>
</evidence>
<accession>A0A1J5T0K8</accession>
<feature type="domain" description="KaiC" evidence="4">
    <location>
        <begin position="21"/>
        <end position="267"/>
    </location>
</feature>
<feature type="compositionally biased region" description="Basic and acidic residues" evidence="3">
    <location>
        <begin position="12"/>
        <end position="22"/>
    </location>
</feature>
<dbReference type="PROSITE" id="PS51146">
    <property type="entry name" value="KAIC"/>
    <property type="match status" value="1"/>
</dbReference>
<dbReference type="InterPro" id="IPR027417">
    <property type="entry name" value="P-loop_NTPase"/>
</dbReference>
<dbReference type="InterPro" id="IPR014774">
    <property type="entry name" value="KaiC-like_dom"/>
</dbReference>
<dbReference type="Gene3D" id="3.40.50.300">
    <property type="entry name" value="P-loop containing nucleotide triphosphate hydrolases"/>
    <property type="match status" value="1"/>
</dbReference>
<keyword evidence="2" id="KW-0067">ATP-binding</keyword>
<gene>
    <name evidence="5" type="ORF">BEU04_02900</name>
</gene>
<keyword evidence="1" id="KW-0547">Nucleotide-binding</keyword>
<proteinExistence type="predicted"/>
<dbReference type="Pfam" id="PF06745">
    <property type="entry name" value="ATPase"/>
    <property type="match status" value="1"/>
</dbReference>
<feature type="region of interest" description="Disordered" evidence="3">
    <location>
        <begin position="1"/>
        <end position="22"/>
    </location>
</feature>
<evidence type="ECO:0000256" key="2">
    <source>
        <dbReference type="ARBA" id="ARBA00022840"/>
    </source>
</evidence>